<comment type="caution">
    <text evidence="1">The sequence shown here is derived from an EMBL/GenBank/DDBJ whole genome shotgun (WGS) entry which is preliminary data.</text>
</comment>
<proteinExistence type="predicted"/>
<organism evidence="1 2">
    <name type="scientific">Paraburkholderia caledonica</name>
    <dbReference type="NCBI Taxonomy" id="134536"/>
    <lineage>
        <taxon>Bacteria</taxon>
        <taxon>Pseudomonadati</taxon>
        <taxon>Pseudomonadota</taxon>
        <taxon>Betaproteobacteria</taxon>
        <taxon>Burkholderiales</taxon>
        <taxon>Burkholderiaceae</taxon>
        <taxon>Paraburkholderia</taxon>
    </lineage>
</organism>
<gene>
    <name evidence="1" type="ORF">J2793_006206</name>
</gene>
<dbReference type="EMBL" id="JAURTK010000012">
    <property type="protein sequence ID" value="MDP9650732.1"/>
    <property type="molecule type" value="Genomic_DNA"/>
</dbReference>
<dbReference type="RefSeq" id="WP_392395540.1">
    <property type="nucleotide sequence ID" value="NZ_JAURTK010000012.1"/>
</dbReference>
<protein>
    <submittedName>
        <fullName evidence="1">Uncharacterized short protein YbdD (DUF466 family)</fullName>
    </submittedName>
</protein>
<dbReference type="Proteomes" id="UP001229486">
    <property type="component" value="Unassembled WGS sequence"/>
</dbReference>
<evidence type="ECO:0000313" key="1">
    <source>
        <dbReference type="EMBL" id="MDP9650732.1"/>
    </source>
</evidence>
<name>A0AB73IRS8_9BURK</name>
<reference evidence="1" key="1">
    <citation type="submission" date="2023-07" db="EMBL/GenBank/DDBJ databases">
        <title>Sorghum-associated microbial communities from plants grown in Nebraska, USA.</title>
        <authorList>
            <person name="Schachtman D."/>
        </authorList>
    </citation>
    <scope>NUCLEOTIDE SEQUENCE</scope>
    <source>
        <strain evidence="1">DS1061</strain>
    </source>
</reference>
<accession>A0AB73IRS8</accession>
<sequence>MLQQVTSVVSPSLHAQAYNKSRELLDLVYLQGFSMAKTAFDYDMFVTDLRNEFPDAVQAEGRIAGTDEKVYWMSGGLIVAIWNPEMAVGVTGYTNLVRSTTTTH</sequence>
<dbReference type="AlphaFoldDB" id="A0AB73IRS8"/>
<evidence type="ECO:0000313" key="2">
    <source>
        <dbReference type="Proteomes" id="UP001229486"/>
    </source>
</evidence>